<keyword evidence="3" id="KW-0560">Oxidoreductase</keyword>
<dbReference type="PANTHER" id="PTHR46720:SF3">
    <property type="entry name" value="FAD-BINDING DOMAIN-CONTAINING PROTEIN-RELATED"/>
    <property type="match status" value="1"/>
</dbReference>
<feature type="domain" description="FAD-binding" evidence="4">
    <location>
        <begin position="289"/>
        <end position="375"/>
    </location>
</feature>
<evidence type="ECO:0000256" key="2">
    <source>
        <dbReference type="ARBA" id="ARBA00022827"/>
    </source>
</evidence>
<reference evidence="5 6" key="1">
    <citation type="submission" date="2016-07" db="EMBL/GenBank/DDBJ databases">
        <title>Draft genome of the white-rot fungus Obba rivulosa 3A-2.</title>
        <authorList>
            <consortium name="DOE Joint Genome Institute"/>
            <person name="Miettinen O."/>
            <person name="Riley R."/>
            <person name="Acob R."/>
            <person name="Barry K."/>
            <person name="Cullen D."/>
            <person name="De Vries R."/>
            <person name="Hainaut M."/>
            <person name="Hatakka A."/>
            <person name="Henrissat B."/>
            <person name="Hilden K."/>
            <person name="Kuo R."/>
            <person name="Labutti K."/>
            <person name="Lipzen A."/>
            <person name="Makela M.R."/>
            <person name="Sandor L."/>
            <person name="Spatafora J.W."/>
            <person name="Grigoriev I.V."/>
            <person name="Hibbett D.S."/>
        </authorList>
    </citation>
    <scope>NUCLEOTIDE SEQUENCE [LARGE SCALE GENOMIC DNA]</scope>
    <source>
        <strain evidence="5 6">3A-2</strain>
    </source>
</reference>
<dbReference type="GO" id="GO:0016491">
    <property type="term" value="F:oxidoreductase activity"/>
    <property type="evidence" value="ECO:0007669"/>
    <property type="project" value="UniProtKB-KW"/>
</dbReference>
<dbReference type="Proteomes" id="UP000250043">
    <property type="component" value="Unassembled WGS sequence"/>
</dbReference>
<dbReference type="SUPFAM" id="SSF51905">
    <property type="entry name" value="FAD/NAD(P)-binding domain"/>
    <property type="match status" value="1"/>
</dbReference>
<dbReference type="InterPro" id="IPR002938">
    <property type="entry name" value="FAD-bd"/>
</dbReference>
<dbReference type="InterPro" id="IPR051104">
    <property type="entry name" value="FAD_monoxygenase"/>
</dbReference>
<dbReference type="Gene3D" id="3.50.50.60">
    <property type="entry name" value="FAD/NAD(P)-binding domain"/>
    <property type="match status" value="1"/>
</dbReference>
<dbReference type="SUPFAM" id="SSF54373">
    <property type="entry name" value="FAD-linked reductases, C-terminal domain"/>
    <property type="match status" value="1"/>
</dbReference>
<evidence type="ECO:0000313" key="5">
    <source>
        <dbReference type="EMBL" id="OCH89975.1"/>
    </source>
</evidence>
<evidence type="ECO:0000259" key="4">
    <source>
        <dbReference type="Pfam" id="PF01494"/>
    </source>
</evidence>
<dbReference type="InterPro" id="IPR036188">
    <property type="entry name" value="FAD/NAD-bd_sf"/>
</dbReference>
<gene>
    <name evidence="5" type="ORF">OBBRIDRAFT_793793</name>
</gene>
<keyword evidence="1" id="KW-0285">Flavoprotein</keyword>
<evidence type="ECO:0000256" key="1">
    <source>
        <dbReference type="ARBA" id="ARBA00022630"/>
    </source>
</evidence>
<feature type="domain" description="FAD-binding" evidence="4">
    <location>
        <begin position="7"/>
        <end position="168"/>
    </location>
</feature>
<dbReference type="GO" id="GO:0071949">
    <property type="term" value="F:FAD binding"/>
    <property type="evidence" value="ECO:0007669"/>
    <property type="project" value="InterPro"/>
</dbReference>
<accession>A0A8E2AX98</accession>
<evidence type="ECO:0000313" key="6">
    <source>
        <dbReference type="Proteomes" id="UP000250043"/>
    </source>
</evidence>
<dbReference type="AlphaFoldDB" id="A0A8E2AX98"/>
<keyword evidence="6" id="KW-1185">Reference proteome</keyword>
<dbReference type="PANTHER" id="PTHR46720">
    <property type="entry name" value="HYDROXYLASE, PUTATIVE (AFU_ORTHOLOGUE AFUA_3G01460)-RELATED"/>
    <property type="match status" value="1"/>
</dbReference>
<organism evidence="5 6">
    <name type="scientific">Obba rivulosa</name>
    <dbReference type="NCBI Taxonomy" id="1052685"/>
    <lineage>
        <taxon>Eukaryota</taxon>
        <taxon>Fungi</taxon>
        <taxon>Dikarya</taxon>
        <taxon>Basidiomycota</taxon>
        <taxon>Agaricomycotina</taxon>
        <taxon>Agaricomycetes</taxon>
        <taxon>Polyporales</taxon>
        <taxon>Gelatoporiaceae</taxon>
        <taxon>Obba</taxon>
    </lineage>
</organism>
<name>A0A8E2AX98_9APHY</name>
<dbReference type="OrthoDB" id="417877at2759"/>
<proteinExistence type="predicted"/>
<sequence length="450" mass="49261">MANPRFRIAIIGGGIAGLTLAVALGKLATDIEIHIYESAAVFTEVGAGISMSARIWETIEALGLADDMRPYAHNFDLPINFRKADQPEPITLSTTAIRTFITFHRSDFQTALCKNLPPSVHSHFSKRLVAFMETDSGEIELRFKDGTIATCDVAVGCDGIHSAVRMAMYEALAKQLEATGRSEEAAKALFHAKPVWTGTLVYRSLVSKEALASRHPGHEALTDNILYFGKNQHGISYPVGAGENAKLNVAGMVTKPHLEGVDYNGPWVAPSTKDAALREFSHFAQEFKDILECMDNVMLWAMHTIQGLPTYVDGRVAIMGDAAHAMTPYQGAGGGQAIEDAYILATILSQPTVTRETLPIALQVFDNIRRPFTQDVQWRSHESGLIYQLNTSELVNVTAEDSSAGAINTETIERMAKMQNELADWADTTSLVPDVERARKLVEERIRSSA</sequence>
<protein>
    <submittedName>
        <fullName evidence="5">Salicylate hydroxylase</fullName>
    </submittedName>
</protein>
<evidence type="ECO:0000256" key="3">
    <source>
        <dbReference type="ARBA" id="ARBA00023002"/>
    </source>
</evidence>
<dbReference type="PRINTS" id="PR00420">
    <property type="entry name" value="RNGMNOXGNASE"/>
</dbReference>
<dbReference type="Pfam" id="PF01494">
    <property type="entry name" value="FAD_binding_3"/>
    <property type="match status" value="2"/>
</dbReference>
<dbReference type="GO" id="GO:0044550">
    <property type="term" value="P:secondary metabolite biosynthetic process"/>
    <property type="evidence" value="ECO:0007669"/>
    <property type="project" value="TreeGrafter"/>
</dbReference>
<keyword evidence="2" id="KW-0274">FAD</keyword>
<dbReference type="EMBL" id="KV722415">
    <property type="protein sequence ID" value="OCH89975.1"/>
    <property type="molecule type" value="Genomic_DNA"/>
</dbReference>